<protein>
    <recommendedName>
        <fullName evidence="3">Secreted protein</fullName>
    </recommendedName>
</protein>
<evidence type="ECO:0000313" key="1">
    <source>
        <dbReference type="EMBL" id="KAK7551551.1"/>
    </source>
</evidence>
<proteinExistence type="predicted"/>
<evidence type="ECO:0000313" key="2">
    <source>
        <dbReference type="Proteomes" id="UP001365128"/>
    </source>
</evidence>
<accession>A0ABR1MLM5</accession>
<reference evidence="1 2" key="1">
    <citation type="submission" date="2024-04" db="EMBL/GenBank/DDBJ databases">
        <title>Phyllosticta paracitricarpa is synonymous to the EU quarantine fungus P. citricarpa based on phylogenomic analyses.</title>
        <authorList>
            <consortium name="Lawrence Berkeley National Laboratory"/>
            <person name="Van Ingen-Buijs V.A."/>
            <person name="Van Westerhoven A.C."/>
            <person name="Haridas S."/>
            <person name="Skiadas P."/>
            <person name="Martin F."/>
            <person name="Groenewald J.Z."/>
            <person name="Crous P.W."/>
            <person name="Seidl M.F."/>
        </authorList>
    </citation>
    <scope>NUCLEOTIDE SEQUENCE [LARGE SCALE GENOMIC DNA]</scope>
    <source>
        <strain evidence="1 2">CBS 122670</strain>
    </source>
</reference>
<sequence length="200" mass="22356">MRLIAWPMSFETVSWMSMPCRMFATIFDQVWLGPIHPVVHKQVNGSTRAHASATRRLSGSVHGPQEIFVGRVPPWQSSWRGIYGRGPCEIEPKPALPSFSCRQSLARLVLFVSGHPTDGRSARGIVSRMSPGSCRQYLDTFSHSFPLHRQCDKLLPVGSNCHVDVLVLACCRQAFVSYGIEPPARSRCRQAQVTYDGMKD</sequence>
<organism evidence="1 2">
    <name type="scientific">Phyllosticta citricarpa</name>
    <dbReference type="NCBI Taxonomy" id="55181"/>
    <lineage>
        <taxon>Eukaryota</taxon>
        <taxon>Fungi</taxon>
        <taxon>Dikarya</taxon>
        <taxon>Ascomycota</taxon>
        <taxon>Pezizomycotina</taxon>
        <taxon>Dothideomycetes</taxon>
        <taxon>Dothideomycetes incertae sedis</taxon>
        <taxon>Botryosphaeriales</taxon>
        <taxon>Phyllostictaceae</taxon>
        <taxon>Phyllosticta</taxon>
    </lineage>
</organism>
<dbReference type="Proteomes" id="UP001365128">
    <property type="component" value="Unassembled WGS sequence"/>
</dbReference>
<comment type="caution">
    <text evidence="1">The sequence shown here is derived from an EMBL/GenBank/DDBJ whole genome shotgun (WGS) entry which is preliminary data.</text>
</comment>
<gene>
    <name evidence="1" type="ORF">IWX46DRAFT_388169</name>
</gene>
<name>A0ABR1MLM5_9PEZI</name>
<keyword evidence="2" id="KW-1185">Reference proteome</keyword>
<dbReference type="EMBL" id="JBBPDW010000006">
    <property type="protein sequence ID" value="KAK7551551.1"/>
    <property type="molecule type" value="Genomic_DNA"/>
</dbReference>
<evidence type="ECO:0008006" key="3">
    <source>
        <dbReference type="Google" id="ProtNLM"/>
    </source>
</evidence>